<name>A0A328F609_9BACT</name>
<dbReference type="AlphaFoldDB" id="A0A328F609"/>
<dbReference type="Pfam" id="PF13776">
    <property type="entry name" value="DUF4172"/>
    <property type="match status" value="1"/>
</dbReference>
<dbReference type="OrthoDB" id="9813719at2"/>
<dbReference type="EMBL" id="QLNI01000082">
    <property type="protein sequence ID" value="RAL99907.1"/>
    <property type="molecule type" value="Genomic_DNA"/>
</dbReference>
<evidence type="ECO:0000313" key="5">
    <source>
        <dbReference type="EMBL" id="RAL99907.1"/>
    </source>
</evidence>
<protein>
    <submittedName>
        <fullName evidence="5">DUF4172 domain-containing protein</fullName>
    </submittedName>
    <submittedName>
        <fullName evidence="4">Fic family protein</fullName>
    </submittedName>
</protein>
<evidence type="ECO:0000313" key="7">
    <source>
        <dbReference type="Proteomes" id="UP000293902"/>
    </source>
</evidence>
<evidence type="ECO:0000313" key="4">
    <source>
        <dbReference type="EMBL" id="QBH13353.1"/>
    </source>
</evidence>
<dbReference type="InterPro" id="IPR036388">
    <property type="entry name" value="WH-like_DNA-bd_sf"/>
</dbReference>
<reference evidence="5 6" key="1">
    <citation type="submission" date="2018-06" db="EMBL/GenBank/DDBJ databases">
        <title>Complete Genome Sequence of Desulfobacter hydrogenophilus (DSM3380).</title>
        <authorList>
            <person name="Marietou A."/>
            <person name="Schreiber L."/>
            <person name="Marshall I."/>
            <person name="Jorgensen B."/>
        </authorList>
    </citation>
    <scope>NUCLEOTIDE SEQUENCE [LARGE SCALE GENOMIC DNA]</scope>
    <source>
        <strain evidence="5 6">DSM 3380</strain>
    </source>
</reference>
<keyword evidence="2" id="KW-0547">Nucleotide-binding</keyword>
<dbReference type="Pfam" id="PF02661">
    <property type="entry name" value="Fic"/>
    <property type="match status" value="1"/>
</dbReference>
<dbReference type="GO" id="GO:0005524">
    <property type="term" value="F:ATP binding"/>
    <property type="evidence" value="ECO:0007669"/>
    <property type="project" value="UniProtKB-KW"/>
</dbReference>
<dbReference type="PROSITE" id="PS51459">
    <property type="entry name" value="FIDO"/>
    <property type="match status" value="1"/>
</dbReference>
<accession>A0A328F609</accession>
<feature type="active site" evidence="1">
    <location>
        <position position="207"/>
    </location>
</feature>
<dbReference type="SUPFAM" id="SSF140931">
    <property type="entry name" value="Fic-like"/>
    <property type="match status" value="1"/>
</dbReference>
<dbReference type="PANTHER" id="PTHR13504:SF33">
    <property type="entry name" value="FIC FAMILY PROTEIN"/>
    <property type="match status" value="1"/>
</dbReference>
<dbReference type="EMBL" id="CP036313">
    <property type="protein sequence ID" value="QBH13353.1"/>
    <property type="molecule type" value="Genomic_DNA"/>
</dbReference>
<dbReference type="InterPro" id="IPR036597">
    <property type="entry name" value="Fido-like_dom_sf"/>
</dbReference>
<feature type="binding site" evidence="2">
    <location>
        <begin position="211"/>
        <end position="218"/>
    </location>
    <ligand>
        <name>ATP</name>
        <dbReference type="ChEBI" id="CHEBI:30616"/>
    </ligand>
</feature>
<gene>
    <name evidence="5" type="ORF">DO021_21910</name>
    <name evidence="4" type="ORF">EYB58_10720</name>
</gene>
<dbReference type="Gene3D" id="1.10.10.10">
    <property type="entry name" value="Winged helix-like DNA-binding domain superfamily/Winged helix DNA-binding domain"/>
    <property type="match status" value="1"/>
</dbReference>
<feature type="binding site" evidence="2">
    <location>
        <begin position="249"/>
        <end position="250"/>
    </location>
    <ligand>
        <name>ATP</name>
        <dbReference type="ChEBI" id="CHEBI:30616"/>
    </ligand>
</feature>
<reference evidence="4 7" key="2">
    <citation type="submission" date="2019-02" db="EMBL/GenBank/DDBJ databases">
        <title>Complete genome sequence of Desulfobacter hydrogenophilus AcRS1.</title>
        <authorList>
            <person name="Marietou A."/>
            <person name="Lund M.B."/>
            <person name="Marshall I.P.G."/>
            <person name="Schreiber L."/>
            <person name="Jorgensen B."/>
        </authorList>
    </citation>
    <scope>NUCLEOTIDE SEQUENCE [LARGE SCALE GENOMIC DNA]</scope>
    <source>
        <strain evidence="4 7">AcRS1</strain>
    </source>
</reference>
<organism evidence="5 6">
    <name type="scientific">Desulfobacter hydrogenophilus</name>
    <dbReference type="NCBI Taxonomy" id="2291"/>
    <lineage>
        <taxon>Bacteria</taxon>
        <taxon>Pseudomonadati</taxon>
        <taxon>Thermodesulfobacteriota</taxon>
        <taxon>Desulfobacteria</taxon>
        <taxon>Desulfobacterales</taxon>
        <taxon>Desulfobacteraceae</taxon>
        <taxon>Desulfobacter</taxon>
    </lineage>
</organism>
<dbReference type="InterPro" id="IPR003812">
    <property type="entry name" value="Fido"/>
</dbReference>
<dbReference type="Proteomes" id="UP000248798">
    <property type="component" value="Unassembled WGS sequence"/>
</dbReference>
<dbReference type="InterPro" id="IPR025230">
    <property type="entry name" value="DUF4172"/>
</dbReference>
<keyword evidence="2" id="KW-0067">ATP-binding</keyword>
<dbReference type="Gene3D" id="1.10.3290.10">
    <property type="entry name" value="Fido-like domain"/>
    <property type="match status" value="1"/>
</dbReference>
<sequence length="376" mass="42840">MKYIWKYKAWPNFTWESDALLKPLGDVRFNQGSLIAQIRELGFDIQQTARVDVLVEEALKTSAIEGEILDPDAVRSSVGRQLGLPDAGLKYVQDQKADGLVQILMDATNNYHQELTSKRLFAWHAALFPTGYSGMIQINVAQWRDDKDGPMQVVSGPIGNQTVHFEAPPAHLIENEMKSFFSWINEKTRTDGILKAALAHLWFISIHPFDDGNGRIARTLTDMLLARDENSPKRFYSLSSQIMAERNEYYDILNSTQIENLEITNWLIWFLECMNRAILNSNSLLERIMIKARFWKTFAQTLLNNRQTKVINRLLDAGPNGFDGGLKNKKYMGISHTSRATAQRELADLVQKKVLVRLPGGGRSASYDLNWSIFEK</sequence>
<keyword evidence="7" id="KW-1185">Reference proteome</keyword>
<dbReference type="PANTHER" id="PTHR13504">
    <property type="entry name" value="FIDO DOMAIN-CONTAINING PROTEIN DDB_G0283145"/>
    <property type="match status" value="1"/>
</dbReference>
<evidence type="ECO:0000313" key="6">
    <source>
        <dbReference type="Proteomes" id="UP000248798"/>
    </source>
</evidence>
<evidence type="ECO:0000256" key="2">
    <source>
        <dbReference type="PIRSR" id="PIRSR640198-2"/>
    </source>
</evidence>
<feature type="domain" description="Fido" evidence="3">
    <location>
        <begin position="115"/>
        <end position="272"/>
    </location>
</feature>
<dbReference type="InterPro" id="IPR040198">
    <property type="entry name" value="Fido_containing"/>
</dbReference>
<evidence type="ECO:0000259" key="3">
    <source>
        <dbReference type="PROSITE" id="PS51459"/>
    </source>
</evidence>
<dbReference type="RefSeq" id="WP_111960659.1">
    <property type="nucleotide sequence ID" value="NZ_CP036313.1"/>
</dbReference>
<evidence type="ECO:0000256" key="1">
    <source>
        <dbReference type="PIRSR" id="PIRSR640198-1"/>
    </source>
</evidence>
<dbReference type="Proteomes" id="UP000293902">
    <property type="component" value="Chromosome"/>
</dbReference>
<proteinExistence type="predicted"/>